<evidence type="ECO:0008006" key="4">
    <source>
        <dbReference type="Google" id="ProtNLM"/>
    </source>
</evidence>
<protein>
    <recommendedName>
        <fullName evidence="4">Cyclase</fullName>
    </recommendedName>
</protein>
<accession>A0ABD3VHV7</accession>
<dbReference type="InterPro" id="IPR007325">
    <property type="entry name" value="KFase/CYL"/>
</dbReference>
<dbReference type="Gene3D" id="3.50.30.50">
    <property type="entry name" value="Putative cyclase"/>
    <property type="match status" value="1"/>
</dbReference>
<evidence type="ECO:0000313" key="3">
    <source>
        <dbReference type="Proteomes" id="UP001634394"/>
    </source>
</evidence>
<name>A0ABD3VHV7_SINWO</name>
<dbReference type="Pfam" id="PF04199">
    <property type="entry name" value="Cyclase"/>
    <property type="match status" value="1"/>
</dbReference>
<reference evidence="2 3" key="1">
    <citation type="submission" date="2024-11" db="EMBL/GenBank/DDBJ databases">
        <title>Chromosome-level genome assembly of the freshwater bivalve Anodonta woodiana.</title>
        <authorList>
            <person name="Chen X."/>
        </authorList>
    </citation>
    <scope>NUCLEOTIDE SEQUENCE [LARGE SCALE GENOMIC DNA]</scope>
    <source>
        <strain evidence="2">MN2024</strain>
        <tissue evidence="2">Gills</tissue>
    </source>
</reference>
<dbReference type="InterPro" id="IPR037175">
    <property type="entry name" value="KFase_sf"/>
</dbReference>
<dbReference type="SUPFAM" id="SSF102198">
    <property type="entry name" value="Putative cyclase"/>
    <property type="match status" value="1"/>
</dbReference>
<keyword evidence="3" id="KW-1185">Reference proteome</keyword>
<comment type="similarity">
    <text evidence="1">Belongs to the Cyclase 1 superfamily.</text>
</comment>
<organism evidence="2 3">
    <name type="scientific">Sinanodonta woodiana</name>
    <name type="common">Chinese pond mussel</name>
    <name type="synonym">Anodonta woodiana</name>
    <dbReference type="NCBI Taxonomy" id="1069815"/>
    <lineage>
        <taxon>Eukaryota</taxon>
        <taxon>Metazoa</taxon>
        <taxon>Spiralia</taxon>
        <taxon>Lophotrochozoa</taxon>
        <taxon>Mollusca</taxon>
        <taxon>Bivalvia</taxon>
        <taxon>Autobranchia</taxon>
        <taxon>Heteroconchia</taxon>
        <taxon>Palaeoheterodonta</taxon>
        <taxon>Unionida</taxon>
        <taxon>Unionoidea</taxon>
        <taxon>Unionidae</taxon>
        <taxon>Unioninae</taxon>
        <taxon>Sinanodonta</taxon>
    </lineage>
</organism>
<sequence length="318" mass="35383">MLFVYLSNITRTTGSAVQKRAHNRKHMSRVSILEGCKLELNINSDKAQMMKQYIYGIIILFGIHVAQGHPKLKMIDLTHTLSPSTVYWPGNPLYNFTTLLRGIIQPYGFWYESNFFGTPEHGGTHLDAPSHFALGGWRLHQIPMDKLAGPGVVINVKDKVINDSDYMVNVDDLKSWESKYGRIPNGAVILMNSGWSMRYPNKTLVFGSSTPNDTSSFHFPGFHTDAVSWLVRHRSVNMIGVDTPSTDYGQSKNFTTHQIMAKNSVPGLENVANLDMIPEDGSAWVYAAVIKVFDGSGGPARVFATVEARSSESSKLEL</sequence>
<dbReference type="PANTHER" id="PTHR31118:SF12">
    <property type="entry name" value="CYCLASE-LIKE PROTEIN 2"/>
    <property type="match status" value="1"/>
</dbReference>
<proteinExistence type="inferred from homology"/>
<dbReference type="Proteomes" id="UP001634394">
    <property type="component" value="Unassembled WGS sequence"/>
</dbReference>
<comment type="caution">
    <text evidence="2">The sequence shown here is derived from an EMBL/GenBank/DDBJ whole genome shotgun (WGS) entry which is preliminary data.</text>
</comment>
<evidence type="ECO:0000313" key="2">
    <source>
        <dbReference type="EMBL" id="KAL3861102.1"/>
    </source>
</evidence>
<dbReference type="AlphaFoldDB" id="A0ABD3VHV7"/>
<gene>
    <name evidence="2" type="ORF">ACJMK2_007174</name>
</gene>
<evidence type="ECO:0000256" key="1">
    <source>
        <dbReference type="ARBA" id="ARBA00007865"/>
    </source>
</evidence>
<dbReference type="PANTHER" id="PTHR31118">
    <property type="entry name" value="CYCLASE-LIKE PROTEIN 2"/>
    <property type="match status" value="1"/>
</dbReference>
<dbReference type="EMBL" id="JBJQND010000011">
    <property type="protein sequence ID" value="KAL3861102.1"/>
    <property type="molecule type" value="Genomic_DNA"/>
</dbReference>